<dbReference type="CDD" id="cd13598">
    <property type="entry name" value="PBP2_lipoprotein_IlpA_like"/>
    <property type="match status" value="1"/>
</dbReference>
<dbReference type="PANTHER" id="PTHR30429">
    <property type="entry name" value="D-METHIONINE-BINDING LIPOPROTEIN METQ"/>
    <property type="match status" value="1"/>
</dbReference>
<gene>
    <name evidence="8" type="ORF">M0638_09960</name>
</gene>
<proteinExistence type="inferred from homology"/>
<dbReference type="NCBIfam" id="TIGR00363">
    <property type="entry name" value="MetQ/NlpA family lipoprotein"/>
    <property type="match status" value="1"/>
</dbReference>
<dbReference type="RefSeq" id="WP_248666829.1">
    <property type="nucleotide sequence ID" value="NZ_JALPRX010000038.1"/>
</dbReference>
<evidence type="ECO:0000256" key="5">
    <source>
        <dbReference type="ARBA" id="ARBA00023288"/>
    </source>
</evidence>
<keyword evidence="3" id="KW-0472">Membrane</keyword>
<dbReference type="AlphaFoldDB" id="A0A9X1Y7T9"/>
<dbReference type="EMBL" id="JALPRX010000038">
    <property type="protein sequence ID" value="MCK8784705.1"/>
    <property type="molecule type" value="Genomic_DNA"/>
</dbReference>
<evidence type="ECO:0000256" key="3">
    <source>
        <dbReference type="ARBA" id="ARBA00023136"/>
    </source>
</evidence>
<keyword evidence="5 6" id="KW-0449">Lipoprotein</keyword>
<accession>A0A9X1Y7T9</accession>
<organism evidence="8 9">
    <name type="scientific">Roseomonas acroporae</name>
    <dbReference type="NCBI Taxonomy" id="2937791"/>
    <lineage>
        <taxon>Bacteria</taxon>
        <taxon>Pseudomonadati</taxon>
        <taxon>Pseudomonadota</taxon>
        <taxon>Alphaproteobacteria</taxon>
        <taxon>Acetobacterales</taxon>
        <taxon>Roseomonadaceae</taxon>
        <taxon>Roseomonas</taxon>
    </lineage>
</organism>
<dbReference type="Gene3D" id="3.40.190.10">
    <property type="entry name" value="Periplasmic binding protein-like II"/>
    <property type="match status" value="2"/>
</dbReference>
<dbReference type="PANTHER" id="PTHR30429:SF1">
    <property type="entry name" value="D-METHIONINE-BINDING LIPOPROTEIN METQ-RELATED"/>
    <property type="match status" value="1"/>
</dbReference>
<protein>
    <recommendedName>
        <fullName evidence="6">Lipoprotein</fullName>
    </recommendedName>
</protein>
<evidence type="ECO:0000256" key="4">
    <source>
        <dbReference type="ARBA" id="ARBA00023139"/>
    </source>
</evidence>
<feature type="signal peptide" evidence="7">
    <location>
        <begin position="1"/>
        <end position="25"/>
    </location>
</feature>
<comment type="similarity">
    <text evidence="6">Belongs to the nlpA lipoprotein family.</text>
</comment>
<dbReference type="Pfam" id="PF03180">
    <property type="entry name" value="Lipoprotein_9"/>
    <property type="match status" value="1"/>
</dbReference>
<feature type="chain" id="PRO_5040896292" description="Lipoprotein" evidence="7">
    <location>
        <begin position="26"/>
        <end position="275"/>
    </location>
</feature>
<dbReference type="PIRSF" id="PIRSF002854">
    <property type="entry name" value="MetQ"/>
    <property type="match status" value="1"/>
</dbReference>
<dbReference type="Proteomes" id="UP001139516">
    <property type="component" value="Unassembled WGS sequence"/>
</dbReference>
<keyword evidence="4" id="KW-0564">Palmitate</keyword>
<evidence type="ECO:0000313" key="9">
    <source>
        <dbReference type="Proteomes" id="UP001139516"/>
    </source>
</evidence>
<evidence type="ECO:0000313" key="8">
    <source>
        <dbReference type="EMBL" id="MCK8784705.1"/>
    </source>
</evidence>
<evidence type="ECO:0000256" key="1">
    <source>
        <dbReference type="ARBA" id="ARBA00004635"/>
    </source>
</evidence>
<dbReference type="SUPFAM" id="SSF53850">
    <property type="entry name" value="Periplasmic binding protein-like II"/>
    <property type="match status" value="1"/>
</dbReference>
<reference evidence="8" key="1">
    <citation type="submission" date="2022-04" db="EMBL/GenBank/DDBJ databases">
        <title>Roseomonas acroporae sp. nov., isolated from coral Acropora digitifera.</title>
        <authorList>
            <person name="Sun H."/>
        </authorList>
    </citation>
    <scope>NUCLEOTIDE SEQUENCE</scope>
    <source>
        <strain evidence="8">NAR14</strain>
    </source>
</reference>
<dbReference type="GO" id="GO:0016020">
    <property type="term" value="C:membrane"/>
    <property type="evidence" value="ECO:0007669"/>
    <property type="project" value="UniProtKB-SubCell"/>
</dbReference>
<dbReference type="InterPro" id="IPR004872">
    <property type="entry name" value="Lipoprotein_NlpA"/>
</dbReference>
<sequence length="275" mass="29213">MTITRRAALLAPVFTALAAAARAQGAEIGTAARPLRIAGTAGPHSQVLEKVKEIAARPDGPGQGLVLRVIEFSDYIQPNAALAAGDLDANSYQHAPFLEQAVRDRGYPIVAVAKTLVFPMGLYSKRIRSVDALSNGARVAIPNDPTNGGRALVLLASKGAFTLRPGADFRATVADITANPKRLRIVELEAPQLPRALEEVELAAINTNFAVPAGLNPVRDAIAIESADSPYANLIAVRRQDEHAPWVPRLVASYQNDEVKAFVRDTFGGSVVPAF</sequence>
<evidence type="ECO:0000256" key="2">
    <source>
        <dbReference type="ARBA" id="ARBA00022729"/>
    </source>
</evidence>
<comment type="caution">
    <text evidence="8">The sequence shown here is derived from an EMBL/GenBank/DDBJ whole genome shotgun (WGS) entry which is preliminary data.</text>
</comment>
<keyword evidence="9" id="KW-1185">Reference proteome</keyword>
<evidence type="ECO:0000256" key="7">
    <source>
        <dbReference type="SAM" id="SignalP"/>
    </source>
</evidence>
<keyword evidence="2 7" id="KW-0732">Signal</keyword>
<comment type="subcellular location">
    <subcellularLocation>
        <location evidence="1">Membrane</location>
        <topology evidence="1">Lipid-anchor</topology>
    </subcellularLocation>
</comment>
<name>A0A9X1Y7T9_9PROT</name>
<evidence type="ECO:0000256" key="6">
    <source>
        <dbReference type="PIRNR" id="PIRNR002854"/>
    </source>
</evidence>